<dbReference type="PANTHER" id="PTHR43335:SF4">
    <property type="entry name" value="ABC TRANSPORTER, ATP-BINDING PROTEIN"/>
    <property type="match status" value="1"/>
</dbReference>
<dbReference type="SMART" id="SM00382">
    <property type="entry name" value="AAA"/>
    <property type="match status" value="1"/>
</dbReference>
<dbReference type="GO" id="GO:0016887">
    <property type="term" value="F:ATP hydrolysis activity"/>
    <property type="evidence" value="ECO:0007669"/>
    <property type="project" value="InterPro"/>
</dbReference>
<dbReference type="SUPFAM" id="SSF52540">
    <property type="entry name" value="P-loop containing nucleoside triphosphate hydrolases"/>
    <property type="match status" value="1"/>
</dbReference>
<keyword evidence="8" id="KW-1185">Reference proteome</keyword>
<comment type="similarity">
    <text evidence="1">Belongs to the ABC transporter superfamily.</text>
</comment>
<evidence type="ECO:0000256" key="1">
    <source>
        <dbReference type="ARBA" id="ARBA00005417"/>
    </source>
</evidence>
<proteinExistence type="inferred from homology"/>
<feature type="domain" description="ABC transporter" evidence="6">
    <location>
        <begin position="13"/>
        <end position="239"/>
    </location>
</feature>
<dbReference type="GO" id="GO:0005524">
    <property type="term" value="F:ATP binding"/>
    <property type="evidence" value="ECO:0007669"/>
    <property type="project" value="UniProtKB-KW"/>
</dbReference>
<evidence type="ECO:0000256" key="4">
    <source>
        <dbReference type="ARBA" id="ARBA00022840"/>
    </source>
</evidence>
<reference evidence="7 8" key="1">
    <citation type="journal article" date="2019" name="Int. J. Syst. Evol. Microbiol.">
        <title>The Global Catalogue of Microorganisms (GCM) 10K type strain sequencing project: providing services to taxonomists for standard genome sequencing and annotation.</title>
        <authorList>
            <consortium name="The Broad Institute Genomics Platform"/>
            <consortium name="The Broad Institute Genome Sequencing Center for Infectious Disease"/>
            <person name="Wu L."/>
            <person name="Ma J."/>
        </authorList>
    </citation>
    <scope>NUCLEOTIDE SEQUENCE [LARGE SCALE GENOMIC DNA]</scope>
    <source>
        <strain evidence="7 8">JCM 17504</strain>
    </source>
</reference>
<dbReference type="EMBL" id="BAABKX010000015">
    <property type="protein sequence ID" value="GAA5056902.1"/>
    <property type="molecule type" value="Genomic_DNA"/>
</dbReference>
<organism evidence="7 8">
    <name type="scientific">Haladaptatus pallidirubidus</name>
    <dbReference type="NCBI Taxonomy" id="1008152"/>
    <lineage>
        <taxon>Archaea</taxon>
        <taxon>Methanobacteriati</taxon>
        <taxon>Methanobacteriota</taxon>
        <taxon>Stenosarchaea group</taxon>
        <taxon>Halobacteria</taxon>
        <taxon>Halobacteriales</taxon>
        <taxon>Haladaptataceae</taxon>
        <taxon>Haladaptatus</taxon>
    </lineage>
</organism>
<keyword evidence="3" id="KW-0547">Nucleotide-binding</keyword>
<evidence type="ECO:0000256" key="2">
    <source>
        <dbReference type="ARBA" id="ARBA00022448"/>
    </source>
</evidence>
<keyword evidence="4 7" id="KW-0067">ATP-binding</keyword>
<evidence type="ECO:0000256" key="3">
    <source>
        <dbReference type="ARBA" id="ARBA00022741"/>
    </source>
</evidence>
<dbReference type="AlphaFoldDB" id="A0AAV3ULQ0"/>
<keyword evidence="2" id="KW-0813">Transport</keyword>
<evidence type="ECO:0000256" key="5">
    <source>
        <dbReference type="SAM" id="MobiDB-lite"/>
    </source>
</evidence>
<name>A0AAV3ULQ0_9EURY</name>
<dbReference type="Pfam" id="PF00005">
    <property type="entry name" value="ABC_tran"/>
    <property type="match status" value="1"/>
</dbReference>
<dbReference type="PROSITE" id="PS00211">
    <property type="entry name" value="ABC_TRANSPORTER_1"/>
    <property type="match status" value="1"/>
</dbReference>
<dbReference type="PANTHER" id="PTHR43335">
    <property type="entry name" value="ABC TRANSPORTER, ATP-BINDING PROTEIN"/>
    <property type="match status" value="1"/>
</dbReference>
<dbReference type="Gene3D" id="3.40.50.300">
    <property type="entry name" value="P-loop containing nucleotide triphosphate hydrolases"/>
    <property type="match status" value="1"/>
</dbReference>
<evidence type="ECO:0000259" key="6">
    <source>
        <dbReference type="PROSITE" id="PS50893"/>
    </source>
</evidence>
<dbReference type="Proteomes" id="UP001501729">
    <property type="component" value="Unassembled WGS sequence"/>
</dbReference>
<dbReference type="CDD" id="cd03230">
    <property type="entry name" value="ABC_DR_subfamily_A"/>
    <property type="match status" value="1"/>
</dbReference>
<gene>
    <name evidence="7" type="ORF">GCM10025751_38350</name>
</gene>
<dbReference type="InterPro" id="IPR003593">
    <property type="entry name" value="AAA+_ATPase"/>
</dbReference>
<dbReference type="InterPro" id="IPR027417">
    <property type="entry name" value="P-loop_NTPase"/>
</dbReference>
<evidence type="ECO:0000313" key="8">
    <source>
        <dbReference type="Proteomes" id="UP001501729"/>
    </source>
</evidence>
<accession>A0AAV3ULQ0</accession>
<dbReference type="InterPro" id="IPR003439">
    <property type="entry name" value="ABC_transporter-like_ATP-bd"/>
</dbReference>
<feature type="region of interest" description="Disordered" evidence="5">
    <location>
        <begin position="302"/>
        <end position="324"/>
    </location>
</feature>
<comment type="caution">
    <text evidence="7">The sequence shown here is derived from an EMBL/GenBank/DDBJ whole genome shotgun (WGS) entry which is preliminary data.</text>
</comment>
<evidence type="ECO:0000313" key="7">
    <source>
        <dbReference type="EMBL" id="GAA5056902.1"/>
    </source>
</evidence>
<feature type="compositionally biased region" description="Basic and acidic residues" evidence="5">
    <location>
        <begin position="306"/>
        <end position="318"/>
    </location>
</feature>
<dbReference type="InterPro" id="IPR017871">
    <property type="entry name" value="ABC_transporter-like_CS"/>
</dbReference>
<sequence length="324" mass="34940">MWVACETLSMAAIRTQSLTKRFGDVVAVRDVNLTVEEGEIFGFLGPNGAGKSTTINMLLDFMRPSEGTAEVLGHDAQKEPRAIRNRIGILPGGYDLYDRLTAREHLEFAIDAKNADADPSELIDRVGLSQEDADRKVGGYSKGMAQRLVLASALVGDPDLLILDEPSSGLDPHGIREMRELIRGEADRGTAVFFSSHILSEVEAACDRVGIMNNGRLVAENTVEGLRELTGASSQLILKVGRVPTELDLTSIEGVSGVSVDDSALRVSFSDPGKKAQVVKRVDAATRITDIKSEQASLEELFDSYTRGEEPTGRKPESPAEVSA</sequence>
<dbReference type="PROSITE" id="PS50893">
    <property type="entry name" value="ABC_TRANSPORTER_2"/>
    <property type="match status" value="1"/>
</dbReference>
<protein>
    <submittedName>
        <fullName evidence="7">ABC transporter ATP-binding protein</fullName>
    </submittedName>
</protein>